<feature type="transmembrane region" description="Helical" evidence="1">
    <location>
        <begin position="327"/>
        <end position="344"/>
    </location>
</feature>
<feature type="transmembrane region" description="Helical" evidence="1">
    <location>
        <begin position="65"/>
        <end position="85"/>
    </location>
</feature>
<comment type="caution">
    <text evidence="2">The sequence shown here is derived from an EMBL/GenBank/DDBJ whole genome shotgun (WGS) entry which is preliminary data.</text>
</comment>
<evidence type="ECO:0000313" key="2">
    <source>
        <dbReference type="EMBL" id="OGY12985.1"/>
    </source>
</evidence>
<feature type="transmembrane region" description="Helical" evidence="1">
    <location>
        <begin position="356"/>
        <end position="373"/>
    </location>
</feature>
<dbReference type="AlphaFoldDB" id="A0A1G1VC65"/>
<evidence type="ECO:0000313" key="3">
    <source>
        <dbReference type="Proteomes" id="UP000178659"/>
    </source>
</evidence>
<feature type="transmembrane region" description="Helical" evidence="1">
    <location>
        <begin position="7"/>
        <end position="27"/>
    </location>
</feature>
<keyword evidence="1" id="KW-0812">Transmembrane</keyword>
<proteinExistence type="predicted"/>
<feature type="transmembrane region" description="Helical" evidence="1">
    <location>
        <begin position="212"/>
        <end position="238"/>
    </location>
</feature>
<sequence>MRLTNNIFLQLCLLIIVLFLSIFLNTYKLESVPSGFYVDEAVTGYNAYSLLQTGKDEYGVAWPIALRYFGSYSPPLYAFITSAIIEINGYSINSIRLLSSISASLMVLVAFFFLKSLKLTGNWVSPILGVLLFAVCPWNIIFARAGYEIYLGFFIFSLGALFLWMGINKGIFIPIGISLLSLSMYGAHTERFLVPIFLTSIFILFRKKMCMPYFILGILLALLIQIPNMTIATTPAFATKNDLFYSSVLTTQSVKIPLLPNPVSLLLSFTREFSSQYLTYFSPRSLFSLPDPDPQRSIPDLSVFYPWMVIPYFAGLFTIWQKRRSDNFKFIAVLSLTAPLPMALTGDPFSTQRALPLLLPLVLIMSAGADLIIQKLPCKIWITASFILLTVSGVMLWRSYFVLLPNERAKAWGYGFEQLAEEIKKHSNEKFIIDQSRTKPAYIELAFFLKYPPEKFHQEVDRSIRENYYTNARFDSYYNFGNIETRNIKWEEDVYNNLVLVGDSLAISKNQEKEHSLTQIFEIKDPLGQVVFQGFRTNPIEKCKASSFQSPL</sequence>
<feature type="transmembrane region" description="Helical" evidence="1">
    <location>
        <begin position="149"/>
        <end position="167"/>
    </location>
</feature>
<dbReference type="EMBL" id="MHCC01000022">
    <property type="protein sequence ID" value="OGY12985.1"/>
    <property type="molecule type" value="Genomic_DNA"/>
</dbReference>
<accession>A0A1G1VC65</accession>
<name>A0A1G1VC65_9BACT</name>
<feature type="non-terminal residue" evidence="2">
    <location>
        <position position="552"/>
    </location>
</feature>
<feature type="transmembrane region" description="Helical" evidence="1">
    <location>
        <begin position="303"/>
        <end position="320"/>
    </location>
</feature>
<feature type="transmembrane region" description="Helical" evidence="1">
    <location>
        <begin position="187"/>
        <end position="205"/>
    </location>
</feature>
<feature type="transmembrane region" description="Helical" evidence="1">
    <location>
        <begin position="380"/>
        <end position="400"/>
    </location>
</feature>
<evidence type="ECO:0000256" key="1">
    <source>
        <dbReference type="SAM" id="Phobius"/>
    </source>
</evidence>
<evidence type="ECO:0008006" key="4">
    <source>
        <dbReference type="Google" id="ProtNLM"/>
    </source>
</evidence>
<gene>
    <name evidence="2" type="ORF">A3A77_01575</name>
</gene>
<protein>
    <recommendedName>
        <fullName evidence="4">Glycosyltransferase RgtA/B/C/D-like domain-containing protein</fullName>
    </recommendedName>
</protein>
<dbReference type="Proteomes" id="UP000178659">
    <property type="component" value="Unassembled WGS sequence"/>
</dbReference>
<feature type="transmembrane region" description="Helical" evidence="1">
    <location>
        <begin position="97"/>
        <end position="117"/>
    </location>
</feature>
<organism evidence="2 3">
    <name type="scientific">Candidatus Blackburnbacteria bacterium RIFCSPLOWO2_01_FULL_40_20</name>
    <dbReference type="NCBI Taxonomy" id="1797519"/>
    <lineage>
        <taxon>Bacteria</taxon>
        <taxon>Candidatus Blackburniibacteriota</taxon>
    </lineage>
</organism>
<feature type="transmembrane region" description="Helical" evidence="1">
    <location>
        <begin position="123"/>
        <end position="142"/>
    </location>
</feature>
<reference evidence="2 3" key="1">
    <citation type="journal article" date="2016" name="Nat. Commun.">
        <title>Thousands of microbial genomes shed light on interconnected biogeochemical processes in an aquifer system.</title>
        <authorList>
            <person name="Anantharaman K."/>
            <person name="Brown C.T."/>
            <person name="Hug L.A."/>
            <person name="Sharon I."/>
            <person name="Castelle C.J."/>
            <person name="Probst A.J."/>
            <person name="Thomas B.C."/>
            <person name="Singh A."/>
            <person name="Wilkins M.J."/>
            <person name="Karaoz U."/>
            <person name="Brodie E.L."/>
            <person name="Williams K.H."/>
            <person name="Hubbard S.S."/>
            <person name="Banfield J.F."/>
        </authorList>
    </citation>
    <scope>NUCLEOTIDE SEQUENCE [LARGE SCALE GENOMIC DNA]</scope>
</reference>
<keyword evidence="1" id="KW-0472">Membrane</keyword>
<keyword evidence="1" id="KW-1133">Transmembrane helix</keyword>